<gene>
    <name evidence="3" type="ORF">ACFY05_21900</name>
</gene>
<protein>
    <submittedName>
        <fullName evidence="3">Uncharacterized protein</fullName>
    </submittedName>
</protein>
<feature type="chain" id="PRO_5046913348" evidence="2">
    <location>
        <begin position="24"/>
        <end position="205"/>
    </location>
</feature>
<evidence type="ECO:0000256" key="1">
    <source>
        <dbReference type="SAM" id="MobiDB-lite"/>
    </source>
</evidence>
<dbReference type="PROSITE" id="PS51257">
    <property type="entry name" value="PROKAR_LIPOPROTEIN"/>
    <property type="match status" value="1"/>
</dbReference>
<comment type="caution">
    <text evidence="3">The sequence shown here is derived from an EMBL/GenBank/DDBJ whole genome shotgun (WGS) entry which is preliminary data.</text>
</comment>
<keyword evidence="2" id="KW-0732">Signal</keyword>
<organism evidence="3 4">
    <name type="scientific">Microtetraspora fusca</name>
    <dbReference type="NCBI Taxonomy" id="1997"/>
    <lineage>
        <taxon>Bacteria</taxon>
        <taxon>Bacillati</taxon>
        <taxon>Actinomycetota</taxon>
        <taxon>Actinomycetes</taxon>
        <taxon>Streptosporangiales</taxon>
        <taxon>Streptosporangiaceae</taxon>
        <taxon>Microtetraspora</taxon>
    </lineage>
</organism>
<proteinExistence type="predicted"/>
<reference evidence="3 4" key="1">
    <citation type="submission" date="2024-10" db="EMBL/GenBank/DDBJ databases">
        <title>The Natural Products Discovery Center: Release of the First 8490 Sequenced Strains for Exploring Actinobacteria Biosynthetic Diversity.</title>
        <authorList>
            <person name="Kalkreuter E."/>
            <person name="Kautsar S.A."/>
            <person name="Yang D."/>
            <person name="Bader C.D."/>
            <person name="Teijaro C.N."/>
            <person name="Fluegel L."/>
            <person name="Davis C.M."/>
            <person name="Simpson J.R."/>
            <person name="Lauterbach L."/>
            <person name="Steele A.D."/>
            <person name="Gui C."/>
            <person name="Meng S."/>
            <person name="Li G."/>
            <person name="Viehrig K."/>
            <person name="Ye F."/>
            <person name="Su P."/>
            <person name="Kiefer A.F."/>
            <person name="Nichols A."/>
            <person name="Cepeda A.J."/>
            <person name="Yan W."/>
            <person name="Fan B."/>
            <person name="Jiang Y."/>
            <person name="Adhikari A."/>
            <person name="Zheng C.-J."/>
            <person name="Schuster L."/>
            <person name="Cowan T.M."/>
            <person name="Smanski M.J."/>
            <person name="Chevrette M.G."/>
            <person name="De Carvalho L.P.S."/>
            <person name="Shen B."/>
        </authorList>
    </citation>
    <scope>NUCLEOTIDE SEQUENCE [LARGE SCALE GENOMIC DNA]</scope>
    <source>
        <strain evidence="3 4">NPDC001281</strain>
    </source>
</reference>
<feature type="compositionally biased region" description="Basic and acidic residues" evidence="1">
    <location>
        <begin position="72"/>
        <end position="84"/>
    </location>
</feature>
<accession>A0ABW6V8G5</accession>
<name>A0ABW6V8G5_MICFU</name>
<feature type="signal peptide" evidence="2">
    <location>
        <begin position="1"/>
        <end position="23"/>
    </location>
</feature>
<evidence type="ECO:0000256" key="2">
    <source>
        <dbReference type="SAM" id="SignalP"/>
    </source>
</evidence>
<keyword evidence="4" id="KW-1185">Reference proteome</keyword>
<feature type="region of interest" description="Disordered" evidence="1">
    <location>
        <begin position="71"/>
        <end position="92"/>
    </location>
</feature>
<dbReference type="Proteomes" id="UP001602119">
    <property type="component" value="Unassembled WGS sequence"/>
</dbReference>
<sequence length="205" mass="21540">MMTRISRRLAVTLALVASAATMAACSGTSASGEERTITYHADYPAYDSAVNLFQKADVVIEATVSAAPARVQELKPDTTSDDPKLNPAAGASAEQAAAADPVVISVYRAEVKKVYKGAVQPGQTIEIQQLGGQLDGVTYQEAEAHPLKQETGYVLFLQTYPDAPAALLNPIQGQYPLDAAGKPSQLPENPVALTADDLKRISGAN</sequence>
<evidence type="ECO:0000313" key="3">
    <source>
        <dbReference type="EMBL" id="MFF4775510.1"/>
    </source>
</evidence>
<dbReference type="EMBL" id="JBIAXI010000013">
    <property type="protein sequence ID" value="MFF4775510.1"/>
    <property type="molecule type" value="Genomic_DNA"/>
</dbReference>
<dbReference type="RefSeq" id="WP_066951782.1">
    <property type="nucleotide sequence ID" value="NZ_BBYK01000099.1"/>
</dbReference>
<evidence type="ECO:0000313" key="4">
    <source>
        <dbReference type="Proteomes" id="UP001602119"/>
    </source>
</evidence>